<feature type="signal peptide" evidence="1">
    <location>
        <begin position="1"/>
        <end position="22"/>
    </location>
</feature>
<evidence type="ECO:0000313" key="2">
    <source>
        <dbReference type="EMBL" id="QNL99119.1"/>
    </source>
</evidence>
<dbReference type="EMBL" id="CP060632">
    <property type="protein sequence ID" value="QNL99119.1"/>
    <property type="molecule type" value="Genomic_DNA"/>
</dbReference>
<feature type="chain" id="PRO_5038488387" evidence="1">
    <location>
        <begin position="23"/>
        <end position="325"/>
    </location>
</feature>
<reference evidence="2 3" key="1">
    <citation type="submission" date="2020-08" db="EMBL/GenBank/DDBJ databases">
        <authorList>
            <person name="Liu C."/>
            <person name="Sun Q."/>
        </authorList>
    </citation>
    <scope>NUCLEOTIDE SEQUENCE [LARGE SCALE GENOMIC DNA]</scope>
    <source>
        <strain evidence="2 3">NSJ-4</strain>
    </source>
</reference>
<dbReference type="KEGG" id="wcp:H9Q76_10305"/>
<accession>A0A7G9FKN8</accession>
<gene>
    <name evidence="2" type="ORF">H9Q76_10305</name>
</gene>
<dbReference type="RefSeq" id="WP_118374109.1">
    <property type="nucleotide sequence ID" value="NZ_CP060632.1"/>
</dbReference>
<keyword evidence="3" id="KW-1185">Reference proteome</keyword>
<dbReference type="PROSITE" id="PS51257">
    <property type="entry name" value="PROKAR_LIPOPROTEIN"/>
    <property type="match status" value="1"/>
</dbReference>
<dbReference type="Proteomes" id="UP000515819">
    <property type="component" value="Chromosome"/>
</dbReference>
<dbReference type="SUPFAM" id="SSF53850">
    <property type="entry name" value="Periplasmic binding protein-like II"/>
    <property type="match status" value="1"/>
</dbReference>
<keyword evidence="1" id="KW-0732">Signal</keyword>
<sequence length="325" mass="34575">MKNKIKKIAVALLAFTVGCVSLTGCNVRQDTIRFGAAGVGGGYYAFATAYTQLANAEDAKMKFNIKSTAGSMANLRLLSEGYVDVAIAQADLATAAYYGTDEKGESYQGYRVLAGLYTEACQIVVRKDSGIKSLDDLQGKTVSIGEAESGTERNALQILQVSGLASPITETVNLTYIEAAEKLKSGEIDAMFYTGGVQTNVIAELADSCEIALIPVDAKTVDKLKLAYSSYETCEIPANTYNGQTEQVATVGVKALLLASEKMSDETAEKLTRQLFAHATEIEYATSLKEIADVNAAVDGVQIPFHPGAKAYYASQGITVDAKEN</sequence>
<dbReference type="Gene3D" id="3.40.190.10">
    <property type="entry name" value="Periplasmic binding protein-like II"/>
    <property type="match status" value="2"/>
</dbReference>
<dbReference type="NCBIfam" id="TIGR02122">
    <property type="entry name" value="TRAP_TAXI"/>
    <property type="match status" value="1"/>
</dbReference>
<protein>
    <submittedName>
        <fullName evidence="2">TAXI family TRAP transporter solute-binding subunit</fullName>
    </submittedName>
</protein>
<dbReference type="PANTHER" id="PTHR42941:SF1">
    <property type="entry name" value="SLL1037 PROTEIN"/>
    <property type="match status" value="1"/>
</dbReference>
<proteinExistence type="predicted"/>
<evidence type="ECO:0000313" key="3">
    <source>
        <dbReference type="Proteomes" id="UP000515819"/>
    </source>
</evidence>
<name>A0A7G9FKN8_9FIRM</name>
<dbReference type="PANTHER" id="PTHR42941">
    <property type="entry name" value="SLL1037 PROTEIN"/>
    <property type="match status" value="1"/>
</dbReference>
<organism evidence="2 3">
    <name type="scientific">Wujia chipingensis</name>
    <dbReference type="NCBI Taxonomy" id="2763670"/>
    <lineage>
        <taxon>Bacteria</taxon>
        <taxon>Bacillati</taxon>
        <taxon>Bacillota</taxon>
        <taxon>Clostridia</taxon>
        <taxon>Lachnospirales</taxon>
        <taxon>Lachnospiraceae</taxon>
        <taxon>Wujia</taxon>
    </lineage>
</organism>
<dbReference type="InterPro" id="IPR011852">
    <property type="entry name" value="TRAP_TAXI"/>
</dbReference>
<evidence type="ECO:0000256" key="1">
    <source>
        <dbReference type="SAM" id="SignalP"/>
    </source>
</evidence>
<dbReference type="AlphaFoldDB" id="A0A7G9FKN8"/>
<dbReference type="Pfam" id="PF16868">
    <property type="entry name" value="NMT1_3"/>
    <property type="match status" value="1"/>
</dbReference>